<dbReference type="GO" id="GO:0005840">
    <property type="term" value="C:ribosome"/>
    <property type="evidence" value="ECO:0007669"/>
    <property type="project" value="UniProtKB-KW"/>
</dbReference>
<keyword evidence="2" id="KW-1185">Reference proteome</keyword>
<evidence type="ECO:0000313" key="2">
    <source>
        <dbReference type="Proteomes" id="UP000009027"/>
    </source>
</evidence>
<protein>
    <submittedName>
        <fullName evidence="1">40S ribosomal protein S6, putative</fullName>
    </submittedName>
</protein>
<name>F9WTG2_TRYVY</name>
<dbReference type="EMBL" id="CAEX01006451">
    <property type="protein sequence ID" value="CCD20855.1"/>
    <property type="molecule type" value="Genomic_DNA"/>
</dbReference>
<dbReference type="AlphaFoldDB" id="F9WTG2"/>
<feature type="non-terminal residue" evidence="1">
    <location>
        <position position="82"/>
    </location>
</feature>
<keyword evidence="1" id="KW-0689">Ribosomal protein</keyword>
<organism evidence="1 2">
    <name type="scientific">Trypanosoma vivax (strain Y486)</name>
    <dbReference type="NCBI Taxonomy" id="1055687"/>
    <lineage>
        <taxon>Eukaryota</taxon>
        <taxon>Discoba</taxon>
        <taxon>Euglenozoa</taxon>
        <taxon>Kinetoplastea</taxon>
        <taxon>Metakinetoplastina</taxon>
        <taxon>Trypanosomatida</taxon>
        <taxon>Trypanosomatidae</taxon>
        <taxon>Trypanosoma</taxon>
        <taxon>Duttonella</taxon>
    </lineage>
</organism>
<evidence type="ECO:0000313" key="1">
    <source>
        <dbReference type="EMBL" id="CCD20855.1"/>
    </source>
</evidence>
<sequence length="82" mass="8692">MMHRSFALACGTASATDKMQIFEAFRGGLAHLLQCQTDLFGATSSNGGRNEALDFGGLEAVLLPLLRHLAANHKLAHVLSAV</sequence>
<dbReference type="Proteomes" id="UP000009027">
    <property type="component" value="Unassembled WGS sequence"/>
</dbReference>
<accession>F9WTG2</accession>
<gene>
    <name evidence="1" type="ORF">TvY486_0037320</name>
</gene>
<keyword evidence="1" id="KW-0687">Ribonucleoprotein</keyword>
<reference evidence="1 2" key="1">
    <citation type="journal article" date="2012" name="Proc. Natl. Acad. Sci. U.S.A.">
        <title>Antigenic diversity is generated by distinct evolutionary mechanisms in African trypanosome species.</title>
        <authorList>
            <person name="Jackson A.P."/>
            <person name="Berry A."/>
            <person name="Aslett M."/>
            <person name="Allison H.C."/>
            <person name="Burton P."/>
            <person name="Vavrova-Anderson J."/>
            <person name="Brown R."/>
            <person name="Browne H."/>
            <person name="Corton N."/>
            <person name="Hauser H."/>
            <person name="Gamble J."/>
            <person name="Gilderthorp R."/>
            <person name="Marcello L."/>
            <person name="McQuillan J."/>
            <person name="Otto T.D."/>
            <person name="Quail M.A."/>
            <person name="Sanders M.J."/>
            <person name="van Tonder A."/>
            <person name="Ginger M.L."/>
            <person name="Field M.C."/>
            <person name="Barry J.D."/>
            <person name="Hertz-Fowler C."/>
            <person name="Berriman M."/>
        </authorList>
    </citation>
    <scope>NUCLEOTIDE SEQUENCE</scope>
    <source>
        <strain evidence="1 2">Y486</strain>
    </source>
</reference>
<proteinExistence type="predicted"/>